<organism evidence="3 4">
    <name type="scientific">Candidatus Scatomorpha merdipullorum</name>
    <dbReference type="NCBI Taxonomy" id="2840927"/>
    <lineage>
        <taxon>Bacteria</taxon>
        <taxon>Bacillati</taxon>
        <taxon>Bacillota</taxon>
        <taxon>Clostridia</taxon>
        <taxon>Eubacteriales</taxon>
        <taxon>Candidatus Scatomorpha</taxon>
    </lineage>
</organism>
<evidence type="ECO:0000256" key="1">
    <source>
        <dbReference type="SAM" id="Phobius"/>
    </source>
</evidence>
<dbReference type="AlphaFoldDB" id="A0A9D1FCE0"/>
<dbReference type="Pfam" id="PF14317">
    <property type="entry name" value="YcxB"/>
    <property type="match status" value="1"/>
</dbReference>
<dbReference type="Proteomes" id="UP000824001">
    <property type="component" value="Unassembled WGS sequence"/>
</dbReference>
<proteinExistence type="predicted"/>
<comment type="caution">
    <text evidence="3">The sequence shown here is derived from an EMBL/GenBank/DDBJ whole genome shotgun (WGS) entry which is preliminary data.</text>
</comment>
<keyword evidence="1" id="KW-0812">Transmembrane</keyword>
<reference evidence="3" key="1">
    <citation type="submission" date="2020-10" db="EMBL/GenBank/DDBJ databases">
        <authorList>
            <person name="Gilroy R."/>
        </authorList>
    </citation>
    <scope>NUCLEOTIDE SEQUENCE</scope>
    <source>
        <strain evidence="3">ChiHjej10B9-9673</strain>
    </source>
</reference>
<evidence type="ECO:0000313" key="4">
    <source>
        <dbReference type="Proteomes" id="UP000824001"/>
    </source>
</evidence>
<gene>
    <name evidence="3" type="ORF">IAC18_02520</name>
</gene>
<evidence type="ECO:0000259" key="2">
    <source>
        <dbReference type="Pfam" id="PF14317"/>
    </source>
</evidence>
<feature type="transmembrane region" description="Helical" evidence="1">
    <location>
        <begin position="69"/>
        <end position="88"/>
    </location>
</feature>
<accession>A0A9D1FCE0</accession>
<feature type="domain" description="YcxB-like C-terminal" evidence="2">
    <location>
        <begin position="153"/>
        <end position="200"/>
    </location>
</feature>
<keyword evidence="1" id="KW-1133">Transmembrane helix</keyword>
<feature type="transmembrane region" description="Helical" evidence="1">
    <location>
        <begin position="94"/>
        <end position="113"/>
    </location>
</feature>
<dbReference type="EMBL" id="DVJK01000068">
    <property type="protein sequence ID" value="HIS66417.1"/>
    <property type="molecule type" value="Genomic_DNA"/>
</dbReference>
<keyword evidence="1" id="KW-0472">Membrane</keyword>
<name>A0A9D1FCE0_9FIRM</name>
<protein>
    <submittedName>
        <fullName evidence="3">YcxB family protein</fullName>
    </submittedName>
</protein>
<dbReference type="InterPro" id="IPR025588">
    <property type="entry name" value="YcxB-like_C"/>
</dbReference>
<evidence type="ECO:0000313" key="3">
    <source>
        <dbReference type="EMBL" id="HIS66417.1"/>
    </source>
</evidence>
<reference evidence="3" key="2">
    <citation type="journal article" date="2021" name="PeerJ">
        <title>Extensive microbial diversity within the chicken gut microbiome revealed by metagenomics and culture.</title>
        <authorList>
            <person name="Gilroy R."/>
            <person name="Ravi A."/>
            <person name="Getino M."/>
            <person name="Pursley I."/>
            <person name="Horton D.L."/>
            <person name="Alikhan N.F."/>
            <person name="Baker D."/>
            <person name="Gharbi K."/>
            <person name="Hall N."/>
            <person name="Watson M."/>
            <person name="Adriaenssens E.M."/>
            <person name="Foster-Nyarko E."/>
            <person name="Jarju S."/>
            <person name="Secka A."/>
            <person name="Antonio M."/>
            <person name="Oren A."/>
            <person name="Chaudhuri R.R."/>
            <person name="La Ragione R."/>
            <person name="Hildebrand F."/>
            <person name="Pallen M.J."/>
        </authorList>
    </citation>
    <scope>NUCLEOTIDE SEQUENCE</scope>
    <source>
        <strain evidence="3">ChiHjej10B9-9673</strain>
    </source>
</reference>
<sequence length="215" mass="24307">MSEFADMKFVFRLSAYDIEKLKPQVASALERRSELVARLKHASKKTRANAVEDTGRRGYGGFHRRSSKITLVVSSVSLVLGTAFLIGGVALGNFVFFLALGVLLLAAGVYGVISSRRGNPYERDAAKLLDGKDKFLAEDDIRLVFSDVGMRSQRSFIPYKEFQCWMETDDLFMLIYGPLVTILQKHDLIEGELNDFRRLITKYIPIHARIKHEQS</sequence>